<keyword evidence="2" id="KW-0732">Signal</keyword>
<dbReference type="SUPFAM" id="SSF56281">
    <property type="entry name" value="Metallo-hydrolase/oxidoreductase"/>
    <property type="match status" value="1"/>
</dbReference>
<dbReference type="Proteomes" id="UP000662747">
    <property type="component" value="Chromosome"/>
</dbReference>
<feature type="signal peptide" evidence="2">
    <location>
        <begin position="1"/>
        <end position="17"/>
    </location>
</feature>
<dbReference type="EMBL" id="CP071090">
    <property type="protein sequence ID" value="QSQ22294.1"/>
    <property type="molecule type" value="Genomic_DNA"/>
</dbReference>
<accession>A0ABX7NY23</accession>
<dbReference type="InterPro" id="IPR050855">
    <property type="entry name" value="NDM-1-like"/>
</dbReference>
<evidence type="ECO:0000313" key="5">
    <source>
        <dbReference type="Proteomes" id="UP000662747"/>
    </source>
</evidence>
<dbReference type="InterPro" id="IPR001279">
    <property type="entry name" value="Metallo-B-lactamas"/>
</dbReference>
<sequence length="304" mass="32416">MKSLLAVLVAVPAVALAQLPDPAKANVTSEPVAGNVHMLTGAGGNIGVSVGPDGLLIVDDQFEVLAPKIHKALDKLSKAKISYVLNTHYHFDHTGGNGVFGKEGKIIAQREVRTRLVAGSDMGPMGKIPPAKKEALPFITYDTGMSLYFNGEEIRLTHLPAGHTDGDSTVYFVGSNVLHMGDHFFVDTFPFIDLNGGGSVEGYLANIEKVLATLPQGVKIIPGHGPLAGRPELERFVATVRETVQIVRARREAGKTLAQVKAEGLPEKFKSWGAGFINTDTWLETVFTSLEKSASAKKVSAPTP</sequence>
<dbReference type="InterPro" id="IPR036866">
    <property type="entry name" value="RibonucZ/Hydroxyglut_hydro"/>
</dbReference>
<dbReference type="PANTHER" id="PTHR42951:SF4">
    <property type="entry name" value="ACYL-COENZYME A THIOESTERASE MBLAC2"/>
    <property type="match status" value="1"/>
</dbReference>
<proteinExistence type="inferred from homology"/>
<name>A0ABX7NY23_9BACT</name>
<dbReference type="SMART" id="SM00849">
    <property type="entry name" value="Lactamase_B"/>
    <property type="match status" value="1"/>
</dbReference>
<evidence type="ECO:0000256" key="2">
    <source>
        <dbReference type="SAM" id="SignalP"/>
    </source>
</evidence>
<reference evidence="4 5" key="1">
    <citation type="submission" date="2021-02" db="EMBL/GenBank/DDBJ databases">
        <title>De Novo genome assembly of isolated myxobacteria.</title>
        <authorList>
            <person name="Stevens D.C."/>
        </authorList>
    </citation>
    <scope>NUCLEOTIDE SEQUENCE [LARGE SCALE GENOMIC DNA]</scope>
    <source>
        <strain evidence="5">SCPEA02</strain>
    </source>
</reference>
<feature type="chain" id="PRO_5045816043" evidence="2">
    <location>
        <begin position="18"/>
        <end position="304"/>
    </location>
</feature>
<evidence type="ECO:0000256" key="1">
    <source>
        <dbReference type="ARBA" id="ARBA00005250"/>
    </source>
</evidence>
<comment type="similarity">
    <text evidence="1">Belongs to the metallo-beta-lactamase superfamily. Class-B beta-lactamase family.</text>
</comment>
<dbReference type="Pfam" id="PF00753">
    <property type="entry name" value="Lactamase_B"/>
    <property type="match status" value="1"/>
</dbReference>
<gene>
    <name evidence="4" type="ORF">JY651_45435</name>
</gene>
<evidence type="ECO:0000259" key="3">
    <source>
        <dbReference type="SMART" id="SM00849"/>
    </source>
</evidence>
<dbReference type="RefSeq" id="WP_206723871.1">
    <property type="nucleotide sequence ID" value="NZ_CP071090.1"/>
</dbReference>
<evidence type="ECO:0000313" key="4">
    <source>
        <dbReference type="EMBL" id="QSQ22294.1"/>
    </source>
</evidence>
<keyword evidence="5" id="KW-1185">Reference proteome</keyword>
<feature type="domain" description="Metallo-beta-lactamase" evidence="3">
    <location>
        <begin position="43"/>
        <end position="224"/>
    </location>
</feature>
<dbReference type="PANTHER" id="PTHR42951">
    <property type="entry name" value="METALLO-BETA-LACTAMASE DOMAIN-CONTAINING"/>
    <property type="match status" value="1"/>
</dbReference>
<organism evidence="4 5">
    <name type="scientific">Pyxidicoccus parkwayensis</name>
    <dbReference type="NCBI Taxonomy" id="2813578"/>
    <lineage>
        <taxon>Bacteria</taxon>
        <taxon>Pseudomonadati</taxon>
        <taxon>Myxococcota</taxon>
        <taxon>Myxococcia</taxon>
        <taxon>Myxococcales</taxon>
        <taxon>Cystobacterineae</taxon>
        <taxon>Myxococcaceae</taxon>
        <taxon>Pyxidicoccus</taxon>
    </lineage>
</organism>
<dbReference type="Gene3D" id="3.60.15.10">
    <property type="entry name" value="Ribonuclease Z/Hydroxyacylglutathione hydrolase-like"/>
    <property type="match status" value="1"/>
</dbReference>
<dbReference type="CDD" id="cd16282">
    <property type="entry name" value="metallo-hydrolase-like_MBL-fold"/>
    <property type="match status" value="1"/>
</dbReference>
<protein>
    <submittedName>
        <fullName evidence="4">MBL fold metallo-hydrolase</fullName>
    </submittedName>
</protein>